<evidence type="ECO:0000256" key="4">
    <source>
        <dbReference type="ARBA" id="ARBA00022917"/>
    </source>
</evidence>
<dbReference type="InterPro" id="IPR007639">
    <property type="entry name" value="Gln-tRNA-synth_Ib_RNA-bd_N"/>
</dbReference>
<dbReference type="Pfam" id="PF04558">
    <property type="entry name" value="tRNA_synt_1c_R1"/>
    <property type="match status" value="1"/>
</dbReference>
<dbReference type="GO" id="GO:0005524">
    <property type="term" value="F:ATP binding"/>
    <property type="evidence" value="ECO:0007669"/>
    <property type="project" value="UniProtKB-KW"/>
</dbReference>
<evidence type="ECO:0000256" key="2">
    <source>
        <dbReference type="ARBA" id="ARBA00022741"/>
    </source>
</evidence>
<evidence type="ECO:0000313" key="8">
    <source>
        <dbReference type="Proteomes" id="UP001163046"/>
    </source>
</evidence>
<sequence>MDKATLFQSIGLSEQKSQETLKNDALSKRLEAIITLMKEKSAGTIIEKPTGVLLYSLASSSIKDDGQIKFVTGYIADKKLASSIQLTAAVDYMKANPVLPVDVASFENSCGIGVNITPDQIEDCVEELIKKHKEELLKKRYKFNVGMIMGKAREKLKWQMVKPLKQKLICRS</sequence>
<evidence type="ECO:0000256" key="1">
    <source>
        <dbReference type="ARBA" id="ARBA00022598"/>
    </source>
</evidence>
<comment type="caution">
    <text evidence="7">The sequence shown here is derived from an EMBL/GenBank/DDBJ whole genome shotgun (WGS) entry which is preliminary data.</text>
</comment>
<keyword evidence="2" id="KW-0547">Nucleotide-binding</keyword>
<dbReference type="Gene3D" id="1.10.8.1290">
    <property type="entry name" value="Glutaminyl-tRNA synthetase, non-specific RNA binding region part 1, domain 1"/>
    <property type="match status" value="1"/>
</dbReference>
<accession>A0A9W9YM17</accession>
<dbReference type="FunFam" id="1.10.8.1290:FF:000002">
    <property type="entry name" value="Glutamine--tRNA ligase cytoplasmic"/>
    <property type="match status" value="1"/>
</dbReference>
<organism evidence="7 8">
    <name type="scientific">Desmophyllum pertusum</name>
    <dbReference type="NCBI Taxonomy" id="174260"/>
    <lineage>
        <taxon>Eukaryota</taxon>
        <taxon>Metazoa</taxon>
        <taxon>Cnidaria</taxon>
        <taxon>Anthozoa</taxon>
        <taxon>Hexacorallia</taxon>
        <taxon>Scleractinia</taxon>
        <taxon>Caryophylliina</taxon>
        <taxon>Caryophylliidae</taxon>
        <taxon>Desmophyllum</taxon>
    </lineage>
</organism>
<evidence type="ECO:0000259" key="6">
    <source>
        <dbReference type="Pfam" id="PF04558"/>
    </source>
</evidence>
<protein>
    <recommendedName>
        <fullName evidence="6">Glutaminyl-tRNA synthetase class Ib non-specific RNA-binding domain-containing protein</fullName>
    </recommendedName>
</protein>
<name>A0A9W9YM17_9CNID</name>
<dbReference type="OrthoDB" id="10250478at2759"/>
<keyword evidence="1" id="KW-0436">Ligase</keyword>
<gene>
    <name evidence="7" type="ORF">OS493_033139</name>
</gene>
<keyword evidence="8" id="KW-1185">Reference proteome</keyword>
<keyword evidence="3" id="KW-0067">ATP-binding</keyword>
<proteinExistence type="predicted"/>
<evidence type="ECO:0000256" key="5">
    <source>
        <dbReference type="ARBA" id="ARBA00023146"/>
    </source>
</evidence>
<dbReference type="AlphaFoldDB" id="A0A9W9YM17"/>
<dbReference type="Gene3D" id="1.10.10.2420">
    <property type="match status" value="1"/>
</dbReference>
<dbReference type="FunFam" id="1.10.10.2420:FF:000001">
    <property type="entry name" value="Glutamine--tRNA ligase cytoplasmic"/>
    <property type="match status" value="1"/>
</dbReference>
<evidence type="ECO:0000256" key="3">
    <source>
        <dbReference type="ARBA" id="ARBA00022840"/>
    </source>
</evidence>
<dbReference type="GO" id="GO:0006418">
    <property type="term" value="P:tRNA aminoacylation for protein translation"/>
    <property type="evidence" value="ECO:0007669"/>
    <property type="project" value="InterPro"/>
</dbReference>
<reference evidence="7" key="1">
    <citation type="submission" date="2023-01" db="EMBL/GenBank/DDBJ databases">
        <title>Genome assembly of the deep-sea coral Lophelia pertusa.</title>
        <authorList>
            <person name="Herrera S."/>
            <person name="Cordes E."/>
        </authorList>
    </citation>
    <scope>NUCLEOTIDE SEQUENCE</scope>
    <source>
        <strain evidence="7">USNM1676648</strain>
        <tissue evidence="7">Polyp</tissue>
    </source>
</reference>
<dbReference type="GO" id="GO:0005737">
    <property type="term" value="C:cytoplasm"/>
    <property type="evidence" value="ECO:0007669"/>
    <property type="project" value="InterPro"/>
</dbReference>
<keyword evidence="5" id="KW-0030">Aminoacyl-tRNA synthetase</keyword>
<dbReference type="InterPro" id="IPR042558">
    <property type="entry name" value="Gln-tRNA-synth_Ib_RNA-bd_N_1"/>
</dbReference>
<keyword evidence="4" id="KW-0648">Protein biosynthesis</keyword>
<dbReference type="GO" id="GO:0004812">
    <property type="term" value="F:aminoacyl-tRNA ligase activity"/>
    <property type="evidence" value="ECO:0007669"/>
    <property type="project" value="UniProtKB-KW"/>
</dbReference>
<evidence type="ECO:0000313" key="7">
    <source>
        <dbReference type="EMBL" id="KAJ7352873.1"/>
    </source>
</evidence>
<dbReference type="InterPro" id="IPR042559">
    <property type="entry name" value="Gln-tRNA-synth_Ib_RNA-bd_N_2"/>
</dbReference>
<feature type="domain" description="Glutaminyl-tRNA synthetase class Ib non-specific RNA-binding" evidence="6">
    <location>
        <begin position="3"/>
        <end position="158"/>
    </location>
</feature>
<dbReference type="EMBL" id="MU827344">
    <property type="protein sequence ID" value="KAJ7352873.1"/>
    <property type="molecule type" value="Genomic_DNA"/>
</dbReference>
<dbReference type="Proteomes" id="UP001163046">
    <property type="component" value="Unassembled WGS sequence"/>
</dbReference>